<reference evidence="2 3" key="1">
    <citation type="submission" date="2020-08" db="EMBL/GenBank/DDBJ databases">
        <title>The genome sequence of type strain Novosphingobium flavum NBRC 111647.</title>
        <authorList>
            <person name="Liu Y."/>
        </authorList>
    </citation>
    <scope>NUCLEOTIDE SEQUENCE [LARGE SCALE GENOMIC DNA]</scope>
    <source>
        <strain evidence="2 3">NBRC 111647</strain>
    </source>
</reference>
<dbReference type="Proteomes" id="UP000566813">
    <property type="component" value="Unassembled WGS sequence"/>
</dbReference>
<keyword evidence="2" id="KW-0560">Oxidoreductase</keyword>
<dbReference type="AlphaFoldDB" id="A0A7X1KL67"/>
<evidence type="ECO:0000259" key="1">
    <source>
        <dbReference type="PROSITE" id="PS51819"/>
    </source>
</evidence>
<dbReference type="InterPro" id="IPR037523">
    <property type="entry name" value="VOC_core"/>
</dbReference>
<dbReference type="PROSITE" id="PS51819">
    <property type="entry name" value="VOC"/>
    <property type="match status" value="2"/>
</dbReference>
<gene>
    <name evidence="2" type="ORF">H7F51_07150</name>
</gene>
<keyword evidence="3" id="KW-1185">Reference proteome</keyword>
<comment type="caution">
    <text evidence="2">The sequence shown here is derived from an EMBL/GenBank/DDBJ whole genome shotgun (WGS) entry which is preliminary data.</text>
</comment>
<sequence length="321" mass="35777">MSGAAIAIHDIAWPRLRAPDLDVMEAFLVDFGLVRAARTEDRLYMRGTGPAHHIHITEKGDPAFVSLAYHARCEEDLHRAADLPDAVSLVHAIDEPGGGRRVLLREPSNGFLLEIVHGVASVPELPVAYRAPQWDAEIMRTVGDPGRLRFGPAHVRRISHGVFSSPRPEATLDWFHRTLGFLCTDVFYIGERDNMAGGFYRLDRGAEAVDHHVLNVYRNPRAGFQHASFVVEDAEDILIGHQHLMRVGQYKHLRGVGYHPPGGQIYDYWVNPFGQMHELYLPTQFFPSHAPANIMPAPAQHNPESEFANTITEAAEIGIGD</sequence>
<organism evidence="2 3">
    <name type="scientific">Novosphingobium flavum</name>
    <dbReference type="NCBI Taxonomy" id="1778672"/>
    <lineage>
        <taxon>Bacteria</taxon>
        <taxon>Pseudomonadati</taxon>
        <taxon>Pseudomonadota</taxon>
        <taxon>Alphaproteobacteria</taxon>
        <taxon>Sphingomonadales</taxon>
        <taxon>Sphingomonadaceae</taxon>
        <taxon>Novosphingobium</taxon>
    </lineage>
</organism>
<accession>A0A7X1KL67</accession>
<feature type="domain" description="VOC" evidence="1">
    <location>
        <begin position="157"/>
        <end position="282"/>
    </location>
</feature>
<dbReference type="EMBL" id="JACLAW010000004">
    <property type="protein sequence ID" value="MBC2665291.1"/>
    <property type="molecule type" value="Genomic_DNA"/>
</dbReference>
<protein>
    <submittedName>
        <fullName evidence="2">Catechol 2,3-dioxygenase</fullName>
    </submittedName>
</protein>
<dbReference type="InterPro" id="IPR029068">
    <property type="entry name" value="Glyas_Bleomycin-R_OHBP_Dase"/>
</dbReference>
<dbReference type="GO" id="GO:0051213">
    <property type="term" value="F:dioxygenase activity"/>
    <property type="evidence" value="ECO:0007669"/>
    <property type="project" value="UniProtKB-KW"/>
</dbReference>
<name>A0A7X1KL67_9SPHN</name>
<evidence type="ECO:0000313" key="2">
    <source>
        <dbReference type="EMBL" id="MBC2665291.1"/>
    </source>
</evidence>
<keyword evidence="2" id="KW-0223">Dioxygenase</keyword>
<dbReference type="RefSeq" id="WP_185663544.1">
    <property type="nucleotide sequence ID" value="NZ_JACLAW010000004.1"/>
</dbReference>
<feature type="domain" description="VOC" evidence="1">
    <location>
        <begin position="7"/>
        <end position="118"/>
    </location>
</feature>
<dbReference type="SUPFAM" id="SSF54593">
    <property type="entry name" value="Glyoxalase/Bleomycin resistance protein/Dihydroxybiphenyl dioxygenase"/>
    <property type="match status" value="1"/>
</dbReference>
<dbReference type="Gene3D" id="3.10.180.10">
    <property type="entry name" value="2,3-Dihydroxybiphenyl 1,2-Dioxygenase, domain 1"/>
    <property type="match status" value="2"/>
</dbReference>
<proteinExistence type="predicted"/>
<evidence type="ECO:0000313" key="3">
    <source>
        <dbReference type="Proteomes" id="UP000566813"/>
    </source>
</evidence>